<evidence type="ECO:0000313" key="2">
    <source>
        <dbReference type="EMBL" id="MBD3869929.1"/>
    </source>
</evidence>
<proteinExistence type="predicted"/>
<organism evidence="2 3">
    <name type="scientific">Candidatus Sulfomarinibacter kjeldsenii</name>
    <dbReference type="NCBI Taxonomy" id="2885994"/>
    <lineage>
        <taxon>Bacteria</taxon>
        <taxon>Pseudomonadati</taxon>
        <taxon>Acidobacteriota</taxon>
        <taxon>Thermoanaerobaculia</taxon>
        <taxon>Thermoanaerobaculales</taxon>
        <taxon>Candidatus Sulfomarinibacteraceae</taxon>
        <taxon>Candidatus Sulfomarinibacter</taxon>
    </lineage>
</organism>
<dbReference type="GO" id="GO:0046872">
    <property type="term" value="F:metal ion binding"/>
    <property type="evidence" value="ECO:0007669"/>
    <property type="project" value="UniProtKB-KW"/>
</dbReference>
<accession>A0A8J7CFT9</accession>
<dbReference type="PANTHER" id="PTHR34448">
    <property type="entry name" value="AMINOPEPTIDASE"/>
    <property type="match status" value="1"/>
</dbReference>
<dbReference type="SUPFAM" id="SSF144052">
    <property type="entry name" value="Thermophilic metalloprotease-like"/>
    <property type="match status" value="1"/>
</dbReference>
<gene>
    <name evidence="2" type="ORF">IFJ97_01050</name>
</gene>
<evidence type="ECO:0008006" key="4">
    <source>
        <dbReference type="Google" id="ProtNLM"/>
    </source>
</evidence>
<comment type="caution">
    <text evidence="2">The sequence shown here is derived from an EMBL/GenBank/DDBJ whole genome shotgun (WGS) entry which is preliminary data.</text>
</comment>
<protein>
    <recommendedName>
        <fullName evidence="4">Thermophilic metalloprotease (M29)</fullName>
    </recommendedName>
</protein>
<name>A0A8J7CFT9_9BACT</name>
<dbReference type="InterPro" id="IPR052170">
    <property type="entry name" value="M29_Exopeptidase"/>
</dbReference>
<dbReference type="PANTHER" id="PTHR34448:SF1">
    <property type="entry name" value="BLL6088 PROTEIN"/>
    <property type="match status" value="1"/>
</dbReference>
<dbReference type="AlphaFoldDB" id="A0A8J7CFT9"/>
<keyword evidence="1" id="KW-0479">Metal-binding</keyword>
<sequence length="359" mass="39189">MLDVKKLLIDVFDPQPGEVVTFAVDLPRDDVPDHEGWSARRAMAERWRGVMAEIASERNFEVRPILTFVASGANNADLPAEGRLGDDDVGLMDALKASTLVIAMTEFSATAPLANLAEAEDDFRAASMPGVQERMEGTALAADYSKVAARCKAIFDIMDGAVLCDVLFSTGHRCWFDLRHRMPEMDDGFLPRGKEGDRIINLPSGETYVVPYEGEFEAVPSWTAGTIPVMEEEELVLFHVVANTVVVVEGEGPVAERFAAFFDADAARANIAEVAFGVNDRAEVTGEVLEDEKAGFHWAFGRSDHLGGVVGVEDFESPESVVHQDIVYAEGNPVQVERAVIIHADGRQVAVIDKGEYKF</sequence>
<dbReference type="Proteomes" id="UP000598633">
    <property type="component" value="Unassembled WGS sequence"/>
</dbReference>
<reference evidence="2 3" key="1">
    <citation type="submission" date="2020-08" db="EMBL/GenBank/DDBJ databases">
        <title>Acidobacteriota in marine sediments use diverse sulfur dissimilation pathways.</title>
        <authorList>
            <person name="Wasmund K."/>
        </authorList>
    </citation>
    <scope>NUCLEOTIDE SEQUENCE [LARGE SCALE GENOMIC DNA]</scope>
    <source>
        <strain evidence="2">MAG AM3-A</strain>
    </source>
</reference>
<evidence type="ECO:0000256" key="1">
    <source>
        <dbReference type="ARBA" id="ARBA00022723"/>
    </source>
</evidence>
<evidence type="ECO:0000313" key="3">
    <source>
        <dbReference type="Proteomes" id="UP000598633"/>
    </source>
</evidence>
<dbReference type="EMBL" id="JACXWA010000013">
    <property type="protein sequence ID" value="MBD3869929.1"/>
    <property type="molecule type" value="Genomic_DNA"/>
</dbReference>